<dbReference type="InterPro" id="IPR013209">
    <property type="entry name" value="LNS2"/>
</dbReference>
<feature type="compositionally biased region" description="Basic and acidic residues" evidence="5">
    <location>
        <begin position="251"/>
        <end position="266"/>
    </location>
</feature>
<feature type="region of interest" description="Disordered" evidence="5">
    <location>
        <begin position="461"/>
        <end position="482"/>
    </location>
</feature>
<dbReference type="SMART" id="SM00775">
    <property type="entry name" value="LNS2"/>
    <property type="match status" value="1"/>
</dbReference>
<feature type="region of interest" description="Disordered" evidence="5">
    <location>
        <begin position="988"/>
        <end position="1022"/>
    </location>
</feature>
<dbReference type="InterPro" id="IPR007651">
    <property type="entry name" value="Lipin_N"/>
</dbReference>
<dbReference type="InterPro" id="IPR031315">
    <property type="entry name" value="LNS2/PITP"/>
</dbReference>
<accession>A0A3S3N565</accession>
<dbReference type="EC" id="3.1.3.4" evidence="3"/>
<keyword evidence="4" id="KW-0378">Hydrolase</keyword>
<dbReference type="Pfam" id="PF08235">
    <property type="entry name" value="LNS2"/>
    <property type="match status" value="1"/>
</dbReference>
<evidence type="ECO:0000259" key="6">
    <source>
        <dbReference type="SMART" id="SM00775"/>
    </source>
</evidence>
<reference evidence="7 8" key="1">
    <citation type="journal article" date="2019" name="Nat. Plants">
        <title>Stout camphor tree genome fills gaps in understanding of flowering plant genome evolution.</title>
        <authorList>
            <person name="Chaw S.M."/>
            <person name="Liu Y.C."/>
            <person name="Wu Y.W."/>
            <person name="Wang H.Y."/>
            <person name="Lin C.I."/>
            <person name="Wu C.S."/>
            <person name="Ke H.M."/>
            <person name="Chang L.Y."/>
            <person name="Hsu C.Y."/>
            <person name="Yang H.T."/>
            <person name="Sudianto E."/>
            <person name="Hsu M.H."/>
            <person name="Wu K.P."/>
            <person name="Wang L.N."/>
            <person name="Leebens-Mack J.H."/>
            <person name="Tsai I.J."/>
        </authorList>
    </citation>
    <scope>NUCLEOTIDE SEQUENCE [LARGE SCALE GENOMIC DNA]</scope>
    <source>
        <strain evidence="8">cv. Chaw 1501</strain>
        <tissue evidence="7">Young leaves</tissue>
    </source>
</reference>
<feature type="region of interest" description="Disordered" evidence="5">
    <location>
        <begin position="236"/>
        <end position="266"/>
    </location>
</feature>
<feature type="compositionally biased region" description="Basic and acidic residues" evidence="5">
    <location>
        <begin position="300"/>
        <end position="312"/>
    </location>
</feature>
<gene>
    <name evidence="7" type="ORF">CKAN_02175900</name>
</gene>
<keyword evidence="8" id="KW-1185">Reference proteome</keyword>
<dbReference type="InterPro" id="IPR031703">
    <property type="entry name" value="Lipin_mid"/>
</dbReference>
<dbReference type="EMBL" id="QPKB01000009">
    <property type="protein sequence ID" value="RWR92544.1"/>
    <property type="molecule type" value="Genomic_DNA"/>
</dbReference>
<evidence type="ECO:0000313" key="8">
    <source>
        <dbReference type="Proteomes" id="UP000283530"/>
    </source>
</evidence>
<feature type="region of interest" description="Disordered" evidence="5">
    <location>
        <begin position="742"/>
        <end position="765"/>
    </location>
</feature>
<proteinExistence type="inferred from homology"/>
<dbReference type="InterPro" id="IPR036412">
    <property type="entry name" value="HAD-like_sf"/>
</dbReference>
<dbReference type="PANTHER" id="PTHR12181:SF12">
    <property type="entry name" value="PHOSPHATIDATE PHOSPHATASE"/>
    <property type="match status" value="1"/>
</dbReference>
<dbReference type="Proteomes" id="UP000283530">
    <property type="component" value="Unassembled WGS sequence"/>
</dbReference>
<dbReference type="InterPro" id="IPR026058">
    <property type="entry name" value="LIPIN"/>
</dbReference>
<evidence type="ECO:0000256" key="3">
    <source>
        <dbReference type="ARBA" id="ARBA00012638"/>
    </source>
</evidence>
<evidence type="ECO:0000256" key="1">
    <source>
        <dbReference type="ARBA" id="ARBA00001946"/>
    </source>
</evidence>
<dbReference type="GO" id="GO:0008195">
    <property type="term" value="F:phosphatidate phosphatase activity"/>
    <property type="evidence" value="ECO:0007669"/>
    <property type="project" value="UniProtKB-EC"/>
</dbReference>
<evidence type="ECO:0000256" key="4">
    <source>
        <dbReference type="ARBA" id="ARBA00022801"/>
    </source>
</evidence>
<comment type="cofactor">
    <cofactor evidence="1">
        <name>Mg(2+)</name>
        <dbReference type="ChEBI" id="CHEBI:18420"/>
    </cofactor>
</comment>
<feature type="compositionally biased region" description="Polar residues" evidence="5">
    <location>
        <begin position="997"/>
        <end position="1018"/>
    </location>
</feature>
<dbReference type="PANTHER" id="PTHR12181">
    <property type="entry name" value="LIPIN"/>
    <property type="match status" value="1"/>
</dbReference>
<comment type="caution">
    <text evidence="7">The sequence shown here is derived from an EMBL/GenBank/DDBJ whole genome shotgun (WGS) entry which is preliminary data.</text>
</comment>
<sequence>MQAVGRISSYISRGVYTVSAPFHPFGGAVDIIVVQQQDGSFKSNPWYVRFGKFQGVLKTTEKVVSIGVNETEAGFHMYLDHTGEAFFLREVEGDEGDAAFSPPLSGDEVDEQVENGRLTKSQSLDLHCNQSKAAPQIDMSHGKIVARTNTRRSRIFGLMFGGKSMNEGSMHSEGDVDVQRISSLERAEIAADLLDVKWSTNLHTDNQRTDDTSSLSASKILAEMADNVQVSVEGMGSQDHGVAQPTSYETRSPHDDVRDRSSGCGKVDAECSDEIRGPNHQCIIIAHEQVLLESTSSSDLADRNEAMSEHSTQEATACSDEMRLQSTSETLVLELQDPDFVKLDEGSSPNATVPDSAHTIGELASNNEDNHLTSHGVKGEEDCVSKEESKEKGISSYIYNEALVSSSTGVQPSEPELEIPNCHGQCLKEVEVHTEVVCKTAELIPEMNVLLESNALTSKGTLHEGKDSCESHQPGDDHESEGTFENLATKDIDLESSVADGGQVLAESLSSLNMVLSTADSIKAEIVEVIHNDTVVEGLTAEKISVVKQVEGFENEFQLTDFSSSQLPCDNKVSDEKTLAATDSFIQMADIGQKVGLNEDEESGAMCTFPSNSINHVREGEDQGEGDNMHQLQDSSEVIICPQEYNVSSPPEKVVNSSILSESLEEDRLMFGNIDNLVANGVLGEKPISEDGEEADSYLREDIDEEHASNDTNHDSPWSSNRSFGFQSFSTAASYSSELVQDSSSSPLESFPEESKTQTSPISIPKSCWRSEGLREMEGSAPNIRDHIHDLERSGVLQPLSHSLDSRSQNLKWSMHRKELLTTIKSQVTSESHSEQDLPVSEAAIVDARMARELARISTNPAVEISLCRHLLFEGMGADAASQAFDSEKVDLEKFNALGPSIVKNDRLVVRMGGRYFPWDEAASNVLGTVAFGKKQIIQPESMIRVDKVENALKGELSRTIVRSSGSWRIWPFRFGITRTASSIRSAPDVTVGTDADSGSESMQSSPGDNSKMHSTGSIKKKVVRSRVPTSEQLASLNLKEGQNVVTFTFSTSMLGKQQVDAKIYLWKWNTRIVISDVDGTITKSDVLGQFMPLVGKDWSHLGVAHLFSAIKENGYQLLFLSARAISQASLTRQFLFNLKQDGKALPDGPVVISPDGLFPSLFREVIRRAPHEFKIACLEDIKALFPCDCNPFYAGFGNRDTDEISYLKVGIPKGKIFIINPKGEVAVNRRVDTRSYTSLHALVNGIFPVMSSAEQEDYNSWNYWKMPLPEIDGI</sequence>
<dbReference type="OrthoDB" id="4567at2759"/>
<dbReference type="Pfam" id="PF16876">
    <property type="entry name" value="Lipin_mid"/>
    <property type="match status" value="1"/>
</dbReference>
<feature type="domain" description="LNS2/PITP" evidence="6">
    <location>
        <begin position="1073"/>
        <end position="1229"/>
    </location>
</feature>
<evidence type="ECO:0000256" key="2">
    <source>
        <dbReference type="ARBA" id="ARBA00005476"/>
    </source>
</evidence>
<name>A0A3S3N565_9MAGN</name>
<dbReference type="AlphaFoldDB" id="A0A3S3N565"/>
<dbReference type="SUPFAM" id="SSF56784">
    <property type="entry name" value="HAD-like"/>
    <property type="match status" value="1"/>
</dbReference>
<dbReference type="Pfam" id="PF04571">
    <property type="entry name" value="Lipin_N"/>
    <property type="match status" value="1"/>
</dbReference>
<protein>
    <recommendedName>
        <fullName evidence="3">phosphatidate phosphatase</fullName>
        <ecNumber evidence="3">3.1.3.4</ecNumber>
    </recommendedName>
</protein>
<evidence type="ECO:0000313" key="7">
    <source>
        <dbReference type="EMBL" id="RWR92544.1"/>
    </source>
</evidence>
<organism evidence="7 8">
    <name type="scientific">Cinnamomum micranthum f. kanehirae</name>
    <dbReference type="NCBI Taxonomy" id="337451"/>
    <lineage>
        <taxon>Eukaryota</taxon>
        <taxon>Viridiplantae</taxon>
        <taxon>Streptophyta</taxon>
        <taxon>Embryophyta</taxon>
        <taxon>Tracheophyta</taxon>
        <taxon>Spermatophyta</taxon>
        <taxon>Magnoliopsida</taxon>
        <taxon>Magnoliidae</taxon>
        <taxon>Laurales</taxon>
        <taxon>Lauraceae</taxon>
        <taxon>Cinnamomum</taxon>
    </lineage>
</organism>
<evidence type="ECO:0000256" key="5">
    <source>
        <dbReference type="SAM" id="MobiDB-lite"/>
    </source>
</evidence>
<feature type="region of interest" description="Disordered" evidence="5">
    <location>
        <begin position="296"/>
        <end position="323"/>
    </location>
</feature>
<feature type="compositionally biased region" description="Basic and acidic residues" evidence="5">
    <location>
        <begin position="461"/>
        <end position="481"/>
    </location>
</feature>
<comment type="similarity">
    <text evidence="2">Belongs to the lipin family.</text>
</comment>
<dbReference type="STRING" id="337451.A0A3S3N565"/>